<dbReference type="EMBL" id="JAFICZ010000001">
    <property type="protein sequence ID" value="MBP1294278.1"/>
    <property type="molecule type" value="Genomic_DNA"/>
</dbReference>
<sequence length="93" mass="10073">MPRSKEFLFEQIARAKRFGRAMNTEADRERFEKMAADLQIELEGADGQSSVAPNVSEDRVPTGDGAGAQPEAGRSDATAPTSGWTDDQEPTTD</sequence>
<feature type="region of interest" description="Disordered" evidence="1">
    <location>
        <begin position="39"/>
        <end position="93"/>
    </location>
</feature>
<evidence type="ECO:0000313" key="3">
    <source>
        <dbReference type="Proteomes" id="UP000673383"/>
    </source>
</evidence>
<accession>A0A8I2C4S5</accession>
<gene>
    <name evidence="2" type="ORF">JOH49_004031</name>
</gene>
<name>A0A8I2C4S5_BRAEL</name>
<dbReference type="AlphaFoldDB" id="A0A8I2C4S5"/>
<organism evidence="2 3">
    <name type="scientific">Bradyrhizobium elkanii</name>
    <dbReference type="NCBI Taxonomy" id="29448"/>
    <lineage>
        <taxon>Bacteria</taxon>
        <taxon>Pseudomonadati</taxon>
        <taxon>Pseudomonadota</taxon>
        <taxon>Alphaproteobacteria</taxon>
        <taxon>Hyphomicrobiales</taxon>
        <taxon>Nitrobacteraceae</taxon>
        <taxon>Bradyrhizobium</taxon>
    </lineage>
</organism>
<proteinExistence type="predicted"/>
<dbReference type="RefSeq" id="WP_209944287.1">
    <property type="nucleotide sequence ID" value="NZ_JAFICZ010000001.1"/>
</dbReference>
<evidence type="ECO:0000313" key="2">
    <source>
        <dbReference type="EMBL" id="MBP1294278.1"/>
    </source>
</evidence>
<dbReference type="Proteomes" id="UP000673383">
    <property type="component" value="Unassembled WGS sequence"/>
</dbReference>
<protein>
    <submittedName>
        <fullName evidence="2">Uncharacterized protein</fullName>
    </submittedName>
</protein>
<evidence type="ECO:0000256" key="1">
    <source>
        <dbReference type="SAM" id="MobiDB-lite"/>
    </source>
</evidence>
<reference evidence="2" key="1">
    <citation type="submission" date="2021-02" db="EMBL/GenBank/DDBJ databases">
        <title>Genomic Encyclopedia of Type Strains, Phase IV (KMG-V): Genome sequencing to study the core and pangenomes of soil and plant-associated prokaryotes.</title>
        <authorList>
            <person name="Whitman W."/>
        </authorList>
    </citation>
    <scope>NUCLEOTIDE SEQUENCE</scope>
    <source>
        <strain evidence="2">USDA 406</strain>
    </source>
</reference>
<comment type="caution">
    <text evidence="2">The sequence shown here is derived from an EMBL/GenBank/DDBJ whole genome shotgun (WGS) entry which is preliminary data.</text>
</comment>